<keyword evidence="1" id="KW-0472">Membrane</keyword>
<comment type="caution">
    <text evidence="2">The sequence shown here is derived from an EMBL/GenBank/DDBJ whole genome shotgun (WGS) entry which is preliminary data.</text>
</comment>
<feature type="transmembrane region" description="Helical" evidence="1">
    <location>
        <begin position="51"/>
        <end position="77"/>
    </location>
</feature>
<dbReference type="PANTHER" id="PTHR46741:SF7">
    <property type="entry name" value="TRANSMEMBRANE PROTEIN"/>
    <property type="match status" value="1"/>
</dbReference>
<keyword evidence="1" id="KW-0812">Transmembrane</keyword>
<keyword evidence="1" id="KW-1133">Transmembrane helix</keyword>
<evidence type="ECO:0000256" key="1">
    <source>
        <dbReference type="SAM" id="Phobius"/>
    </source>
</evidence>
<protein>
    <submittedName>
        <fullName evidence="2">Uncharacterized protein</fullName>
    </submittedName>
</protein>
<dbReference type="Pfam" id="PF07891">
    <property type="entry name" value="DUF1666"/>
    <property type="match status" value="1"/>
</dbReference>
<dbReference type="AlphaFoldDB" id="A0AAV6WEK5"/>
<keyword evidence="3" id="KW-1185">Reference proteome</keyword>
<dbReference type="Proteomes" id="UP000826271">
    <property type="component" value="Unassembled WGS sequence"/>
</dbReference>
<proteinExistence type="predicted"/>
<reference evidence="2" key="1">
    <citation type="submission" date="2019-10" db="EMBL/GenBank/DDBJ databases">
        <authorList>
            <person name="Zhang R."/>
            <person name="Pan Y."/>
            <person name="Wang J."/>
            <person name="Ma R."/>
            <person name="Yu S."/>
        </authorList>
    </citation>
    <scope>NUCLEOTIDE SEQUENCE</scope>
    <source>
        <strain evidence="2">LA-IB0</strain>
        <tissue evidence="2">Leaf</tissue>
    </source>
</reference>
<accession>A0AAV6WEK5</accession>
<name>A0AAV6WEK5_9LAMI</name>
<evidence type="ECO:0000313" key="2">
    <source>
        <dbReference type="EMBL" id="KAG8366822.1"/>
    </source>
</evidence>
<dbReference type="InterPro" id="IPR012870">
    <property type="entry name" value="DUF1666"/>
</dbReference>
<gene>
    <name evidence="2" type="ORF">BUALT_Bualt16G0007700</name>
</gene>
<feature type="transmembrane region" description="Helical" evidence="1">
    <location>
        <begin position="23"/>
        <end position="44"/>
    </location>
</feature>
<evidence type="ECO:0000313" key="3">
    <source>
        <dbReference type="Proteomes" id="UP000826271"/>
    </source>
</evidence>
<dbReference type="PANTHER" id="PTHR46741">
    <property type="entry name" value="OS09G0413600 PROTEIN"/>
    <property type="match status" value="1"/>
</dbReference>
<dbReference type="EMBL" id="WHWC01000016">
    <property type="protein sequence ID" value="KAG8366822.1"/>
    <property type="molecule type" value="Genomic_DNA"/>
</dbReference>
<sequence>MALLSSCWLIIEFYLIPDGFAKWYSLSFYIHPFFLFFCQIFLWLKKLQIWFLLLFFFPFRIVHFFISLFISLFSLVIPKTKNIELFYDAMDHGITQDSDQFVGNGSRFQSRMVLEMGNSSKVDIWFDAHEGVIPKSSQSDSISQYNHNHVCTMDNVQVIIPDPECTFRSCQSDLTSHKQFDIVSEFPHSKFQKLLRMTPSEAEEEMDQKNYCRDSWLDEYLSSDHYSSSLMTYDNDQEFIDDVEDSDIGSSYSFSTVDHDHDHEYLPTFCGSNSPMGALEQVYLIRRSEEEDIDTFHQKYTERMRFFDTLYHERLYGLTSISNEHLTSPILFRRVDSSIDFSMQYTSWSKMVRKRVLRSLEHDFELIYVAQTCLLWEALHHQYKKVEALMLSNNSGNRIFNSNISGKFQECQILLERFVEDLKCEGQESSNCTHKTISFQSLLQVPEVTGFMEQQNSSMGGEAIRATEVLKAIWKCIKAFWLFVNIDKKKSLWKYKGILRSHPPVEDPKDLELLHQVTKELHKKIILLKDLQGKKKCWQRKVKSLQAEDEKRNVLFSKIDMKLVQMLLKMSMISTSHLNWCKEKLNNLEFRKGEIFRVHTNHLFPSS</sequence>
<organism evidence="2 3">
    <name type="scientific">Buddleja alternifolia</name>
    <dbReference type="NCBI Taxonomy" id="168488"/>
    <lineage>
        <taxon>Eukaryota</taxon>
        <taxon>Viridiplantae</taxon>
        <taxon>Streptophyta</taxon>
        <taxon>Embryophyta</taxon>
        <taxon>Tracheophyta</taxon>
        <taxon>Spermatophyta</taxon>
        <taxon>Magnoliopsida</taxon>
        <taxon>eudicotyledons</taxon>
        <taxon>Gunneridae</taxon>
        <taxon>Pentapetalae</taxon>
        <taxon>asterids</taxon>
        <taxon>lamiids</taxon>
        <taxon>Lamiales</taxon>
        <taxon>Scrophulariaceae</taxon>
        <taxon>Buddlejeae</taxon>
        <taxon>Buddleja</taxon>
    </lineage>
</organism>